<name>Q30T99_SULDN</name>
<dbReference type="AlphaFoldDB" id="Q30T99"/>
<dbReference type="Gene3D" id="3.30.70.2050">
    <property type="match status" value="1"/>
</dbReference>
<dbReference type="Proteomes" id="UP000002714">
    <property type="component" value="Chromosome"/>
</dbReference>
<sequence length="158" mass="17741">MSLLLLIGCSSQKEVVAKSAIFQSVSNDEALLLSKESDNGSCLRCGMDLVKYYKTNHAASLDEKIYQYCSIHCLQDHLYDGVSLKNPQVVDINSLKFIGVDKAYYVVGSNVKGTMSRISKYAFSSKEEAEIFQKKHGGEVMDFYKALEVATKDFKERR</sequence>
<dbReference type="STRING" id="326298.Suden_0502"/>
<evidence type="ECO:0000313" key="2">
    <source>
        <dbReference type="Proteomes" id="UP000002714"/>
    </source>
</evidence>
<dbReference type="HOGENOM" id="CLU_1668488_0_0_7"/>
<accession>Q30T99</accession>
<dbReference type="KEGG" id="tdn:Suden_0502"/>
<reference evidence="1 2" key="1">
    <citation type="journal article" date="2008" name="Appl. Environ. Microbiol.">
        <title>Genome of the epsilonproteobacterial chemolithoautotroph Sulfurimonas denitrificans.</title>
        <authorList>
            <person name="Sievert S.M."/>
            <person name="Scott K.M."/>
            <person name="Klotz M.G."/>
            <person name="Chain P.S.G."/>
            <person name="Hauser L.J."/>
            <person name="Hemp J."/>
            <person name="Huegler M."/>
            <person name="Land M."/>
            <person name="Lapidus A."/>
            <person name="Larimer F.W."/>
            <person name="Lucas S."/>
            <person name="Malfatti S.A."/>
            <person name="Meyer F."/>
            <person name="Paulsen I.T."/>
            <person name="Ren Q."/>
            <person name="Simon J."/>
            <person name="Bailey K."/>
            <person name="Diaz E."/>
            <person name="Fitzpatrick K.A."/>
            <person name="Glover B."/>
            <person name="Gwatney N."/>
            <person name="Korajkic A."/>
            <person name="Long A."/>
            <person name="Mobberley J.M."/>
            <person name="Pantry S.N."/>
            <person name="Pazder G."/>
            <person name="Peterson S."/>
            <person name="Quintanilla J.D."/>
            <person name="Sprinkle R."/>
            <person name="Stephens J."/>
            <person name="Thomas P."/>
            <person name="Vaughn R."/>
            <person name="Weber M.J."/>
            <person name="Wooten L.L."/>
        </authorList>
    </citation>
    <scope>NUCLEOTIDE SEQUENCE [LARGE SCALE GENOMIC DNA]</scope>
    <source>
        <strain evidence="2">ATCC 33889 / DSM 1251</strain>
    </source>
</reference>
<dbReference type="PANTHER" id="PTHR41247">
    <property type="entry name" value="HTH-TYPE TRANSCRIPTIONAL REPRESSOR YCNK"/>
    <property type="match status" value="1"/>
</dbReference>
<gene>
    <name evidence="1" type="ordered locus">Suden_0502</name>
</gene>
<dbReference type="EMBL" id="CP000153">
    <property type="protein sequence ID" value="ABB43782.1"/>
    <property type="molecule type" value="Genomic_DNA"/>
</dbReference>
<proteinExistence type="predicted"/>
<dbReference type="SUPFAM" id="SSF160387">
    <property type="entry name" value="NosL/MerB-like"/>
    <property type="match status" value="1"/>
</dbReference>
<dbReference type="InterPro" id="IPR008719">
    <property type="entry name" value="N2O_reductase_NosL"/>
</dbReference>
<protein>
    <recommendedName>
        <fullName evidence="3">NosL</fullName>
    </recommendedName>
</protein>
<dbReference type="Pfam" id="PF05573">
    <property type="entry name" value="NosL"/>
    <property type="match status" value="1"/>
</dbReference>
<dbReference type="eggNOG" id="COG4314">
    <property type="taxonomic scope" value="Bacteria"/>
</dbReference>
<evidence type="ECO:0008006" key="3">
    <source>
        <dbReference type="Google" id="ProtNLM"/>
    </source>
</evidence>
<evidence type="ECO:0000313" key="1">
    <source>
        <dbReference type="EMBL" id="ABB43782.1"/>
    </source>
</evidence>
<keyword evidence="2" id="KW-1185">Reference proteome</keyword>
<dbReference type="PANTHER" id="PTHR41247:SF1">
    <property type="entry name" value="HTH-TYPE TRANSCRIPTIONAL REPRESSOR YCNK"/>
    <property type="match status" value="1"/>
</dbReference>
<organism evidence="1 2">
    <name type="scientific">Sulfurimonas denitrificans (strain ATCC 33889 / DSM 1251)</name>
    <name type="common">Thiomicrospira denitrificans (strain ATCC 33889 / DSM 1251)</name>
    <dbReference type="NCBI Taxonomy" id="326298"/>
    <lineage>
        <taxon>Bacteria</taxon>
        <taxon>Pseudomonadati</taxon>
        <taxon>Campylobacterota</taxon>
        <taxon>Epsilonproteobacteria</taxon>
        <taxon>Campylobacterales</taxon>
        <taxon>Sulfurimonadaceae</taxon>
        <taxon>Sulfurimonas</taxon>
    </lineage>
</organism>
<dbReference type="OrthoDB" id="982633at2"/>